<organism evidence="2 3">
    <name type="scientific">Diacronema lutheri</name>
    <name type="common">Unicellular marine alga</name>
    <name type="synonym">Monochrysis lutheri</name>
    <dbReference type="NCBI Taxonomy" id="2081491"/>
    <lineage>
        <taxon>Eukaryota</taxon>
        <taxon>Haptista</taxon>
        <taxon>Haptophyta</taxon>
        <taxon>Pavlovophyceae</taxon>
        <taxon>Pavlovales</taxon>
        <taxon>Pavlovaceae</taxon>
        <taxon>Diacronema</taxon>
    </lineage>
</organism>
<keyword evidence="3" id="KW-1185">Reference proteome</keyword>
<dbReference type="SUPFAM" id="SSF52540">
    <property type="entry name" value="P-loop containing nucleoside triphosphate hydrolases"/>
    <property type="match status" value="1"/>
</dbReference>
<keyword evidence="1" id="KW-0812">Transmembrane</keyword>
<sequence length="418" mass="45690">MADTRLGCVKFAVLVFIEIAALFCAALWNYAQASVSARPPPAASGWLGELPPSALGASLASNHTAARLSAIHSAPRGEALPIAGLAAPWLRTPPAPGAILIDRHLHKNGGSTMRQILLANERAGVCQYWGYWQTPAGWNGVMAELRRSLLDAERPPDKLPWLCIEAHASATTANFMPVVVPFVVELRARLAALAVPTRVLLVTRVREPLSYYLSFYKWKVAGIQREQRGGHEYGSSFLEWAPHNLQAWSLLNGGIDTIAGPLGSLARPRARAFGAREMRALSSKLAHFDIVAPLEYFDEHLLMIADAIGLPLISHSAVAPPHMGLKKGERLSDALVCPNMTRCRERVRAIAPWDAQLYSAARATFRSQLAAQPRSFHRRLRLFRASRAPAQQEGRVCCARQGKCHDKATGAWLAQPLP</sequence>
<proteinExistence type="predicted"/>
<protein>
    <submittedName>
        <fullName evidence="2">Uncharacterized protein</fullName>
    </submittedName>
</protein>
<name>A0A8J6CH35_DIALT</name>
<evidence type="ECO:0000313" key="2">
    <source>
        <dbReference type="EMBL" id="KAG8470751.1"/>
    </source>
</evidence>
<gene>
    <name evidence="2" type="ORF">KFE25_009172</name>
</gene>
<dbReference type="OMA" id="IVAPLEY"/>
<dbReference type="Gene3D" id="3.40.50.300">
    <property type="entry name" value="P-loop containing nucleotide triphosphate hydrolases"/>
    <property type="match status" value="1"/>
</dbReference>
<dbReference type="Proteomes" id="UP000751190">
    <property type="component" value="Unassembled WGS sequence"/>
</dbReference>
<dbReference type="OrthoDB" id="10463421at2759"/>
<evidence type="ECO:0000313" key="3">
    <source>
        <dbReference type="Proteomes" id="UP000751190"/>
    </source>
</evidence>
<dbReference type="InterPro" id="IPR027417">
    <property type="entry name" value="P-loop_NTPase"/>
</dbReference>
<keyword evidence="1" id="KW-1133">Transmembrane helix</keyword>
<comment type="caution">
    <text evidence="2">The sequence shown here is derived from an EMBL/GenBank/DDBJ whole genome shotgun (WGS) entry which is preliminary data.</text>
</comment>
<evidence type="ECO:0000256" key="1">
    <source>
        <dbReference type="SAM" id="Phobius"/>
    </source>
</evidence>
<reference evidence="2" key="1">
    <citation type="submission" date="2021-05" db="EMBL/GenBank/DDBJ databases">
        <title>The genome of the haptophyte Pavlova lutheri (Diacronema luteri, Pavlovales) - a model for lipid biosynthesis in eukaryotic algae.</title>
        <authorList>
            <person name="Hulatt C.J."/>
            <person name="Posewitz M.C."/>
        </authorList>
    </citation>
    <scope>NUCLEOTIDE SEQUENCE</scope>
    <source>
        <strain evidence="2">NIVA-4/92</strain>
    </source>
</reference>
<keyword evidence="1" id="KW-0472">Membrane</keyword>
<feature type="transmembrane region" description="Helical" evidence="1">
    <location>
        <begin position="12"/>
        <end position="31"/>
    </location>
</feature>
<dbReference type="EMBL" id="JAGTXO010000001">
    <property type="protein sequence ID" value="KAG8470751.1"/>
    <property type="molecule type" value="Genomic_DNA"/>
</dbReference>
<dbReference type="AlphaFoldDB" id="A0A8J6CH35"/>
<accession>A0A8J6CH35</accession>